<dbReference type="Proteomes" id="UP001359485">
    <property type="component" value="Unassembled WGS sequence"/>
</dbReference>
<organism evidence="2 3">
    <name type="scientific">Polyplax serrata</name>
    <name type="common">Common mouse louse</name>
    <dbReference type="NCBI Taxonomy" id="468196"/>
    <lineage>
        <taxon>Eukaryota</taxon>
        <taxon>Metazoa</taxon>
        <taxon>Ecdysozoa</taxon>
        <taxon>Arthropoda</taxon>
        <taxon>Hexapoda</taxon>
        <taxon>Insecta</taxon>
        <taxon>Pterygota</taxon>
        <taxon>Neoptera</taxon>
        <taxon>Paraneoptera</taxon>
        <taxon>Psocodea</taxon>
        <taxon>Troctomorpha</taxon>
        <taxon>Phthiraptera</taxon>
        <taxon>Anoplura</taxon>
        <taxon>Polyplacidae</taxon>
        <taxon>Polyplax</taxon>
    </lineage>
</organism>
<protein>
    <submittedName>
        <fullName evidence="2">Uncharacterized protein</fullName>
    </submittedName>
</protein>
<evidence type="ECO:0000313" key="3">
    <source>
        <dbReference type="Proteomes" id="UP001359485"/>
    </source>
</evidence>
<feature type="signal peptide" evidence="1">
    <location>
        <begin position="1"/>
        <end position="23"/>
    </location>
</feature>
<evidence type="ECO:0000256" key="1">
    <source>
        <dbReference type="SAM" id="SignalP"/>
    </source>
</evidence>
<accession>A0ABR1BBL3</accession>
<gene>
    <name evidence="2" type="ORF">RUM44_012429</name>
</gene>
<sequence length="147" mass="15860">MRRQVNRISFAAVTFLLLTGHLCLPTKKESESDPLVSITRRSFRGFVPSLKTRRLPRADNNGGIGGFLQTAAQDGIASTSAFTSPTLFVGGFSVMMQPLPNGTEFAGQLMEMLPHYANFLPSLPGLPGFGRQVETNNATEENSTASP</sequence>
<evidence type="ECO:0000313" key="2">
    <source>
        <dbReference type="EMBL" id="KAK6640732.1"/>
    </source>
</evidence>
<dbReference type="EMBL" id="JAWJWF010000001">
    <property type="protein sequence ID" value="KAK6640732.1"/>
    <property type="molecule type" value="Genomic_DNA"/>
</dbReference>
<feature type="chain" id="PRO_5046189409" evidence="1">
    <location>
        <begin position="24"/>
        <end position="147"/>
    </location>
</feature>
<keyword evidence="3" id="KW-1185">Reference proteome</keyword>
<reference evidence="2 3" key="1">
    <citation type="submission" date="2023-09" db="EMBL/GenBank/DDBJ databases">
        <title>Genomes of two closely related lineages of the louse Polyplax serrata with different host specificities.</title>
        <authorList>
            <person name="Martinu J."/>
            <person name="Tarabai H."/>
            <person name="Stefka J."/>
            <person name="Hypsa V."/>
        </authorList>
    </citation>
    <scope>NUCLEOTIDE SEQUENCE [LARGE SCALE GENOMIC DNA]</scope>
    <source>
        <strain evidence="2">98ZLc_SE</strain>
    </source>
</reference>
<comment type="caution">
    <text evidence="2">The sequence shown here is derived from an EMBL/GenBank/DDBJ whole genome shotgun (WGS) entry which is preliminary data.</text>
</comment>
<name>A0ABR1BBL3_POLSC</name>
<proteinExistence type="predicted"/>
<keyword evidence="1" id="KW-0732">Signal</keyword>